<dbReference type="Proteomes" id="UP001428341">
    <property type="component" value="Unassembled WGS sequence"/>
</dbReference>
<sequence length="137" mass="15811">MKEDSAFCIKVDGKRNHTFKGSDYSKVLRALAELSRSVDARSCLSSVFTCPLENEAVLLERKKSKCNLNVSKTQFRNDKLYCQKNRVPPETLGQKLKVITLIFMEHMFTKIIILRLAMKMFDFAKIATLTLKIRLVY</sequence>
<evidence type="ECO:0000313" key="2">
    <source>
        <dbReference type="Proteomes" id="UP001428341"/>
    </source>
</evidence>
<evidence type="ECO:0000313" key="1">
    <source>
        <dbReference type="EMBL" id="KAK9183251.1"/>
    </source>
</evidence>
<reference evidence="1 2" key="1">
    <citation type="submission" date="2024-05" db="EMBL/GenBank/DDBJ databases">
        <title>Haplotype-resolved chromosome-level genome assembly of Huyou (Citrus changshanensis).</title>
        <authorList>
            <person name="Miao C."/>
            <person name="Chen W."/>
            <person name="Wu Y."/>
            <person name="Wang L."/>
            <person name="Zhao S."/>
            <person name="Grierson D."/>
            <person name="Xu C."/>
            <person name="Chen K."/>
        </authorList>
    </citation>
    <scope>NUCLEOTIDE SEQUENCE [LARGE SCALE GENOMIC DNA]</scope>
    <source>
        <strain evidence="1">01-14</strain>
        <tissue evidence="1">Leaf</tissue>
    </source>
</reference>
<protein>
    <submittedName>
        <fullName evidence="1">Uncharacterized protein</fullName>
    </submittedName>
</protein>
<comment type="caution">
    <text evidence="1">The sequence shown here is derived from an EMBL/GenBank/DDBJ whole genome shotgun (WGS) entry which is preliminary data.</text>
</comment>
<organism evidence="1 2">
    <name type="scientific">Citrus x changshan-huyou</name>
    <dbReference type="NCBI Taxonomy" id="2935761"/>
    <lineage>
        <taxon>Eukaryota</taxon>
        <taxon>Viridiplantae</taxon>
        <taxon>Streptophyta</taxon>
        <taxon>Embryophyta</taxon>
        <taxon>Tracheophyta</taxon>
        <taxon>Spermatophyta</taxon>
        <taxon>Magnoliopsida</taxon>
        <taxon>eudicotyledons</taxon>
        <taxon>Gunneridae</taxon>
        <taxon>Pentapetalae</taxon>
        <taxon>rosids</taxon>
        <taxon>malvids</taxon>
        <taxon>Sapindales</taxon>
        <taxon>Rutaceae</taxon>
        <taxon>Aurantioideae</taxon>
        <taxon>Citrus</taxon>
    </lineage>
</organism>
<dbReference type="EMBL" id="JBCGBO010000024">
    <property type="protein sequence ID" value="KAK9183251.1"/>
    <property type="molecule type" value="Genomic_DNA"/>
</dbReference>
<dbReference type="AlphaFoldDB" id="A0AAP0LV10"/>
<accession>A0AAP0LV10</accession>
<gene>
    <name evidence="1" type="ORF">WN944_026401</name>
</gene>
<name>A0AAP0LV10_9ROSI</name>
<keyword evidence="2" id="KW-1185">Reference proteome</keyword>
<proteinExistence type="predicted"/>